<feature type="domain" description="Reverse transcriptase" evidence="1">
    <location>
        <begin position="1"/>
        <end position="137"/>
    </location>
</feature>
<dbReference type="InterPro" id="IPR043502">
    <property type="entry name" value="DNA/RNA_pol_sf"/>
</dbReference>
<keyword evidence="3" id="KW-1185">Reference proteome</keyword>
<reference evidence="2 3" key="1">
    <citation type="submission" date="2024-01" db="EMBL/GenBank/DDBJ databases">
        <title>The genome of the rayed Mediterranean limpet Patella caerulea (Linnaeus, 1758).</title>
        <authorList>
            <person name="Anh-Thu Weber A."/>
            <person name="Halstead-Nussloch G."/>
        </authorList>
    </citation>
    <scope>NUCLEOTIDE SEQUENCE [LARGE SCALE GENOMIC DNA]</scope>
    <source>
        <strain evidence="2">AATW-2023a</strain>
        <tissue evidence="2">Whole specimen</tissue>
    </source>
</reference>
<dbReference type="Pfam" id="PF00078">
    <property type="entry name" value="RVT_1"/>
    <property type="match status" value="1"/>
</dbReference>
<dbReference type="PROSITE" id="PS50878">
    <property type="entry name" value="RT_POL"/>
    <property type="match status" value="1"/>
</dbReference>
<dbReference type="Proteomes" id="UP001347796">
    <property type="component" value="Unassembled WGS sequence"/>
</dbReference>
<dbReference type="InterPro" id="IPR043128">
    <property type="entry name" value="Rev_trsase/Diguanyl_cyclase"/>
</dbReference>
<dbReference type="Gene3D" id="3.30.70.270">
    <property type="match status" value="1"/>
</dbReference>
<gene>
    <name evidence="2" type="ORF">SNE40_012400</name>
</gene>
<accession>A0AAN8PQK1</accession>
<evidence type="ECO:0000313" key="2">
    <source>
        <dbReference type="EMBL" id="KAK6180208.1"/>
    </source>
</evidence>
<comment type="caution">
    <text evidence="2">The sequence shown here is derived from an EMBL/GenBank/DDBJ whole genome shotgun (WGS) entry which is preliminary data.</text>
</comment>
<sequence>MDTFNTAVNLITKNVFLTSIDIRDAYYGVKVSTADRKYLIFYFDNELYQFTCRPNGLASAPRKYTKLCKPVYSTLRKMGITIMGYIDDSLIVSDSEEESLQAVKSYVNLLKQLGFLINYNKSSLIPTQRIQFLRFIIDSVKMVIELPESKSNYLFD</sequence>
<dbReference type="PANTHER" id="PTHR33050:SF7">
    <property type="entry name" value="RIBONUCLEASE H"/>
    <property type="match status" value="1"/>
</dbReference>
<proteinExistence type="predicted"/>
<evidence type="ECO:0000313" key="3">
    <source>
        <dbReference type="Proteomes" id="UP001347796"/>
    </source>
</evidence>
<evidence type="ECO:0000259" key="1">
    <source>
        <dbReference type="PROSITE" id="PS50878"/>
    </source>
</evidence>
<dbReference type="AlphaFoldDB" id="A0AAN8PQK1"/>
<protein>
    <recommendedName>
        <fullName evidence="1">Reverse transcriptase domain-containing protein</fullName>
    </recommendedName>
</protein>
<organism evidence="2 3">
    <name type="scientific">Patella caerulea</name>
    <name type="common">Rayed Mediterranean limpet</name>
    <dbReference type="NCBI Taxonomy" id="87958"/>
    <lineage>
        <taxon>Eukaryota</taxon>
        <taxon>Metazoa</taxon>
        <taxon>Spiralia</taxon>
        <taxon>Lophotrochozoa</taxon>
        <taxon>Mollusca</taxon>
        <taxon>Gastropoda</taxon>
        <taxon>Patellogastropoda</taxon>
        <taxon>Patelloidea</taxon>
        <taxon>Patellidae</taxon>
        <taxon>Patella</taxon>
    </lineage>
</organism>
<dbReference type="PANTHER" id="PTHR33050">
    <property type="entry name" value="REVERSE TRANSCRIPTASE DOMAIN-CONTAINING PROTEIN"/>
    <property type="match status" value="1"/>
</dbReference>
<dbReference type="SUPFAM" id="SSF56672">
    <property type="entry name" value="DNA/RNA polymerases"/>
    <property type="match status" value="1"/>
</dbReference>
<dbReference type="CDD" id="cd03714">
    <property type="entry name" value="RT_DIRS1"/>
    <property type="match status" value="1"/>
</dbReference>
<dbReference type="EMBL" id="JAZGQO010000008">
    <property type="protein sequence ID" value="KAK6180208.1"/>
    <property type="molecule type" value="Genomic_DNA"/>
</dbReference>
<dbReference type="InterPro" id="IPR000477">
    <property type="entry name" value="RT_dom"/>
</dbReference>
<name>A0AAN8PQK1_PATCE</name>
<dbReference type="InterPro" id="IPR052055">
    <property type="entry name" value="Hepadnavirus_pol/RT"/>
</dbReference>